<proteinExistence type="predicted"/>
<keyword evidence="2" id="KW-1185">Reference proteome</keyword>
<evidence type="ECO:0000313" key="2">
    <source>
        <dbReference type="Proteomes" id="UP000027982"/>
    </source>
</evidence>
<dbReference type="Proteomes" id="UP000027982">
    <property type="component" value="Chromosome"/>
</dbReference>
<evidence type="ECO:0000313" key="1">
    <source>
        <dbReference type="EMBL" id="AIE83467.1"/>
    </source>
</evidence>
<name>A0A068NJ27_FIMGI</name>
<dbReference type="RefSeq" id="WP_025227857.1">
    <property type="nucleotide sequence ID" value="NZ_CP007139.1"/>
</dbReference>
<reference evidence="1 2" key="1">
    <citation type="journal article" date="2014" name="PLoS ONE">
        <title>The first complete genome sequence of the class fimbriimonadia in the phylum armatimonadetes.</title>
        <authorList>
            <person name="Hu Z.Y."/>
            <person name="Wang Y.Z."/>
            <person name="Im W.T."/>
            <person name="Wang S.Y."/>
            <person name="Zhao G.P."/>
            <person name="Zheng H.J."/>
            <person name="Quan Z.X."/>
        </authorList>
    </citation>
    <scope>NUCLEOTIDE SEQUENCE [LARGE SCALE GENOMIC DNA]</scope>
    <source>
        <strain evidence="1">Gsoil 348</strain>
    </source>
</reference>
<dbReference type="HOGENOM" id="CLU_1756097_0_0_0"/>
<sequence length="148" mass="17292">MGSLVNRVRIARRDATDRRERVEAEKRGPSVQERQSELILFYERYEELVEILCDAAQYGPTPKLARSYLNHRDWFRDQYARIRPFLVSFLRMEPEDDRADAFEALVASDDLEGFLSTDDGSMISRITRTREALVLYGEHLRHLAARTA</sequence>
<dbReference type="EMBL" id="CP007139">
    <property type="protein sequence ID" value="AIE83467.1"/>
    <property type="molecule type" value="Genomic_DNA"/>
</dbReference>
<dbReference type="KEGG" id="fgi:OP10G_0099"/>
<dbReference type="AlphaFoldDB" id="A0A068NJ27"/>
<organism evidence="1 2">
    <name type="scientific">Fimbriimonas ginsengisoli Gsoil 348</name>
    <dbReference type="NCBI Taxonomy" id="661478"/>
    <lineage>
        <taxon>Bacteria</taxon>
        <taxon>Bacillati</taxon>
        <taxon>Armatimonadota</taxon>
        <taxon>Fimbriimonadia</taxon>
        <taxon>Fimbriimonadales</taxon>
        <taxon>Fimbriimonadaceae</taxon>
        <taxon>Fimbriimonas</taxon>
    </lineage>
</organism>
<dbReference type="STRING" id="661478.OP10G_0099"/>
<protein>
    <submittedName>
        <fullName evidence="1">Uncharacterized protein</fullName>
    </submittedName>
</protein>
<gene>
    <name evidence="1" type="ORF">OP10G_0099</name>
</gene>
<accession>A0A068NJ27</accession>